<feature type="signal peptide" evidence="2">
    <location>
        <begin position="1"/>
        <end position="19"/>
    </location>
</feature>
<evidence type="ECO:0000313" key="4">
    <source>
        <dbReference type="Proteomes" id="UP000319257"/>
    </source>
</evidence>
<evidence type="ECO:0000256" key="1">
    <source>
        <dbReference type="SAM" id="MobiDB-lite"/>
    </source>
</evidence>
<feature type="region of interest" description="Disordered" evidence="1">
    <location>
        <begin position="310"/>
        <end position="337"/>
    </location>
</feature>
<gene>
    <name evidence="3" type="ORF">E0L32_003557</name>
</gene>
<evidence type="ECO:0000313" key="3">
    <source>
        <dbReference type="EMBL" id="TPX16616.1"/>
    </source>
</evidence>
<protein>
    <recommendedName>
        <fullName evidence="5">Apple domain-containing protein</fullName>
    </recommendedName>
</protein>
<dbReference type="InParanoid" id="A0A507BBJ9"/>
<dbReference type="STRING" id="1093900.A0A507BBJ9"/>
<sequence>MKYTLALGAAALLGSGVEAMPKSNFNNLRAHRERHSAQEHKQPARRGFMDAIHNVLRGAQPAGAQEAPVARAFWPAEKAPRAYVASGNVTVTATGTGTGGVSTATTTGLYQNTTLTQSSGPTSATTTADDQDCTFHYVTQTQTVDVTVTFTVTDRPNFTAPNGNVQNTTTTSGYWNSTASATMTDCDDNSTTSTVLANNTSIRTIVGPATTGYSNGTTIVQTATTTDCPEEGQSTAAATTSSEPPCPEGEADVTSTLTDGRTTTVRVTLSSAATTTVTPTLDPSTTSTATATTCVIDTAIAPVVTATTTATVPPPSVSPTRTVCESDAPSGTPVPGDAHCGVHGKPVGDYFMAQYVQNKKDVPVTLEGCYQFCEASFKENEGCHSYEFYLEPGLGAPRCNLYSSSVAFSLRSIDNYQPNIWYDLSCGDPESEEWRHQNGGGGNGTYTMRR</sequence>
<feature type="compositionally biased region" description="Polar residues" evidence="1">
    <location>
        <begin position="227"/>
        <end position="243"/>
    </location>
</feature>
<comment type="caution">
    <text evidence="3">The sequence shown here is derived from an EMBL/GenBank/DDBJ whole genome shotgun (WGS) entry which is preliminary data.</text>
</comment>
<dbReference type="RefSeq" id="XP_030998327.1">
    <property type="nucleotide sequence ID" value="XM_031137870.1"/>
</dbReference>
<dbReference type="GeneID" id="41971004"/>
<dbReference type="EMBL" id="SKBQ01000016">
    <property type="protein sequence ID" value="TPX16616.1"/>
    <property type="molecule type" value="Genomic_DNA"/>
</dbReference>
<evidence type="ECO:0000256" key="2">
    <source>
        <dbReference type="SAM" id="SignalP"/>
    </source>
</evidence>
<feature type="chain" id="PRO_5021373501" description="Apple domain-containing protein" evidence="2">
    <location>
        <begin position="20"/>
        <end position="450"/>
    </location>
</feature>
<proteinExistence type="predicted"/>
<accession>A0A507BBJ9</accession>
<feature type="region of interest" description="Disordered" evidence="1">
    <location>
        <begin position="227"/>
        <end position="255"/>
    </location>
</feature>
<dbReference type="OrthoDB" id="5152618at2759"/>
<dbReference type="AlphaFoldDB" id="A0A507BBJ9"/>
<dbReference type="Proteomes" id="UP000319257">
    <property type="component" value="Unassembled WGS sequence"/>
</dbReference>
<name>A0A507BBJ9_9PEZI</name>
<organism evidence="3 4">
    <name type="scientific">Thyridium curvatum</name>
    <dbReference type="NCBI Taxonomy" id="1093900"/>
    <lineage>
        <taxon>Eukaryota</taxon>
        <taxon>Fungi</taxon>
        <taxon>Dikarya</taxon>
        <taxon>Ascomycota</taxon>
        <taxon>Pezizomycotina</taxon>
        <taxon>Sordariomycetes</taxon>
        <taxon>Sordariomycetidae</taxon>
        <taxon>Thyridiales</taxon>
        <taxon>Thyridiaceae</taxon>
        <taxon>Thyridium</taxon>
    </lineage>
</organism>
<keyword evidence="4" id="KW-1185">Reference proteome</keyword>
<evidence type="ECO:0008006" key="5">
    <source>
        <dbReference type="Google" id="ProtNLM"/>
    </source>
</evidence>
<keyword evidence="2" id="KW-0732">Signal</keyword>
<reference evidence="3 4" key="1">
    <citation type="submission" date="2019-06" db="EMBL/GenBank/DDBJ databases">
        <title>Draft genome sequence of the filamentous fungus Phialemoniopsis curvata isolated from diesel fuel.</title>
        <authorList>
            <person name="Varaljay V.A."/>
            <person name="Lyon W.J."/>
            <person name="Crouch A.L."/>
            <person name="Drake C.E."/>
            <person name="Hollomon J.M."/>
            <person name="Nadeau L.J."/>
            <person name="Nunn H.S."/>
            <person name="Stevenson B.S."/>
            <person name="Bojanowski C.L."/>
            <person name="Crookes-Goodson W.J."/>
        </authorList>
    </citation>
    <scope>NUCLEOTIDE SEQUENCE [LARGE SCALE GENOMIC DNA]</scope>
    <source>
        <strain evidence="3 4">D216</strain>
    </source>
</reference>